<dbReference type="InterPro" id="IPR012657">
    <property type="entry name" value="23S_rRNA-intervening_sequence"/>
</dbReference>
<protein>
    <submittedName>
        <fullName evidence="1">Four helix bundle protein</fullName>
    </submittedName>
</protein>
<comment type="caution">
    <text evidence="1">The sequence shown here is derived from an EMBL/GenBank/DDBJ whole genome shotgun (WGS) entry which is preliminary data.</text>
</comment>
<name>A0ABX5PZS6_9FLAO</name>
<evidence type="ECO:0000313" key="1">
    <source>
        <dbReference type="EMBL" id="PZX43202.1"/>
    </source>
</evidence>
<dbReference type="EMBL" id="QKZR01000001">
    <property type="protein sequence ID" value="PZX43202.1"/>
    <property type="molecule type" value="Genomic_DNA"/>
</dbReference>
<sequence length="120" mass="13438">MSKELKARTKVFAHRCVKLALSLPNHTLGNHIKGQLIRCSTSTAANYRAACVAISTKSFVAKLSISIEEVDECEFWMQFAVDESLINLNMSEALIKESKELTAIFITSRKTVQKNMKNSE</sequence>
<dbReference type="SUPFAM" id="SSF158446">
    <property type="entry name" value="IVS-encoded protein-like"/>
    <property type="match status" value="1"/>
</dbReference>
<dbReference type="RefSeq" id="WP_015361004.1">
    <property type="nucleotide sequence ID" value="NZ_QKZR01000001.1"/>
</dbReference>
<gene>
    <name evidence="1" type="ORF">LX97_00202</name>
</gene>
<dbReference type="Gene3D" id="1.20.1440.60">
    <property type="entry name" value="23S rRNA-intervening sequence"/>
    <property type="match status" value="1"/>
</dbReference>
<organism evidence="1 2">
    <name type="scientific">Nonlabens dokdonensis</name>
    <dbReference type="NCBI Taxonomy" id="328515"/>
    <lineage>
        <taxon>Bacteria</taxon>
        <taxon>Pseudomonadati</taxon>
        <taxon>Bacteroidota</taxon>
        <taxon>Flavobacteriia</taxon>
        <taxon>Flavobacteriales</taxon>
        <taxon>Flavobacteriaceae</taxon>
        <taxon>Nonlabens</taxon>
    </lineage>
</organism>
<dbReference type="Pfam" id="PF05635">
    <property type="entry name" value="23S_rRNA_IVP"/>
    <property type="match status" value="1"/>
</dbReference>
<dbReference type="PANTHER" id="PTHR38471">
    <property type="entry name" value="FOUR HELIX BUNDLE PROTEIN"/>
    <property type="match status" value="1"/>
</dbReference>
<reference evidence="1 2" key="1">
    <citation type="submission" date="2018-06" db="EMBL/GenBank/DDBJ databases">
        <title>Genomic Encyclopedia of Archaeal and Bacterial Type Strains, Phase II (KMG-II): from individual species to whole genera.</title>
        <authorList>
            <person name="Goeker M."/>
        </authorList>
    </citation>
    <scope>NUCLEOTIDE SEQUENCE [LARGE SCALE GENOMIC DNA]</scope>
    <source>
        <strain evidence="1 2">DSM 17205</strain>
    </source>
</reference>
<dbReference type="Proteomes" id="UP000248584">
    <property type="component" value="Unassembled WGS sequence"/>
</dbReference>
<dbReference type="PANTHER" id="PTHR38471:SF2">
    <property type="entry name" value="FOUR HELIX BUNDLE PROTEIN"/>
    <property type="match status" value="1"/>
</dbReference>
<dbReference type="InterPro" id="IPR036583">
    <property type="entry name" value="23S_rRNA_IVS_sf"/>
</dbReference>
<accession>A0ABX5PZS6</accession>
<proteinExistence type="predicted"/>
<dbReference type="NCBIfam" id="TIGR02436">
    <property type="entry name" value="four helix bundle protein"/>
    <property type="match status" value="1"/>
</dbReference>
<keyword evidence="2" id="KW-1185">Reference proteome</keyword>
<evidence type="ECO:0000313" key="2">
    <source>
        <dbReference type="Proteomes" id="UP000248584"/>
    </source>
</evidence>
<dbReference type="PIRSF" id="PIRSF035652">
    <property type="entry name" value="CHP02436"/>
    <property type="match status" value="1"/>
</dbReference>